<protein>
    <submittedName>
        <fullName evidence="2">Uncharacterized protein</fullName>
    </submittedName>
</protein>
<gene>
    <name evidence="2" type="ORF">CAP_5481</name>
</gene>
<dbReference type="OrthoDB" id="583519at2"/>
<keyword evidence="3" id="KW-1185">Reference proteome</keyword>
<accession>A0A017T3D6</accession>
<name>A0A017T3D6_9BACT</name>
<evidence type="ECO:0000313" key="3">
    <source>
        <dbReference type="Proteomes" id="UP000019678"/>
    </source>
</evidence>
<dbReference type="RefSeq" id="WP_044245881.1">
    <property type="nucleotide sequence ID" value="NZ_ASRX01000045.1"/>
</dbReference>
<dbReference type="Proteomes" id="UP000019678">
    <property type="component" value="Unassembled WGS sequence"/>
</dbReference>
<comment type="caution">
    <text evidence="2">The sequence shown here is derived from an EMBL/GenBank/DDBJ whole genome shotgun (WGS) entry which is preliminary data.</text>
</comment>
<organism evidence="2 3">
    <name type="scientific">Chondromyces apiculatus DSM 436</name>
    <dbReference type="NCBI Taxonomy" id="1192034"/>
    <lineage>
        <taxon>Bacteria</taxon>
        <taxon>Pseudomonadati</taxon>
        <taxon>Myxococcota</taxon>
        <taxon>Polyangia</taxon>
        <taxon>Polyangiales</taxon>
        <taxon>Polyangiaceae</taxon>
        <taxon>Chondromyces</taxon>
    </lineage>
</organism>
<dbReference type="EMBL" id="ASRX01000045">
    <property type="protein sequence ID" value="EYF03497.1"/>
    <property type="molecule type" value="Genomic_DNA"/>
</dbReference>
<proteinExistence type="predicted"/>
<dbReference type="STRING" id="1192034.CAP_5481"/>
<evidence type="ECO:0000313" key="2">
    <source>
        <dbReference type="EMBL" id="EYF03497.1"/>
    </source>
</evidence>
<evidence type="ECO:0000256" key="1">
    <source>
        <dbReference type="SAM" id="MobiDB-lite"/>
    </source>
</evidence>
<sequence length="86" mass="9483">MTALLEASFVRVQGQHDRIYVHRGDGSEVSWTFPSAGHFLPHDLFHLVAEGAFGLRHGFWGRVGDGIDPARINDEANRSTSSPRAP</sequence>
<reference evidence="2 3" key="1">
    <citation type="submission" date="2013-05" db="EMBL/GenBank/DDBJ databases">
        <title>Genome assembly of Chondromyces apiculatus DSM 436.</title>
        <authorList>
            <person name="Sharma G."/>
            <person name="Khatri I."/>
            <person name="Kaur C."/>
            <person name="Mayilraj S."/>
            <person name="Subramanian S."/>
        </authorList>
    </citation>
    <scope>NUCLEOTIDE SEQUENCE [LARGE SCALE GENOMIC DNA]</scope>
    <source>
        <strain evidence="2 3">DSM 436</strain>
    </source>
</reference>
<dbReference type="AlphaFoldDB" id="A0A017T3D6"/>
<feature type="region of interest" description="Disordered" evidence="1">
    <location>
        <begin position="67"/>
        <end position="86"/>
    </location>
</feature>